<evidence type="ECO:0000313" key="2">
    <source>
        <dbReference type="EMBL" id="KAH7118104.1"/>
    </source>
</evidence>
<feature type="non-terminal residue" evidence="2">
    <location>
        <position position="183"/>
    </location>
</feature>
<reference evidence="2" key="1">
    <citation type="journal article" date="2021" name="Nat. Commun.">
        <title>Genetic determinants of endophytism in the Arabidopsis root mycobiome.</title>
        <authorList>
            <person name="Mesny F."/>
            <person name="Miyauchi S."/>
            <person name="Thiergart T."/>
            <person name="Pickel B."/>
            <person name="Atanasova L."/>
            <person name="Karlsson M."/>
            <person name="Huettel B."/>
            <person name="Barry K.W."/>
            <person name="Haridas S."/>
            <person name="Chen C."/>
            <person name="Bauer D."/>
            <person name="Andreopoulos W."/>
            <person name="Pangilinan J."/>
            <person name="LaButti K."/>
            <person name="Riley R."/>
            <person name="Lipzen A."/>
            <person name="Clum A."/>
            <person name="Drula E."/>
            <person name="Henrissat B."/>
            <person name="Kohler A."/>
            <person name="Grigoriev I.V."/>
            <person name="Martin F.M."/>
            <person name="Hacquard S."/>
        </authorList>
    </citation>
    <scope>NUCLEOTIDE SEQUENCE</scope>
    <source>
        <strain evidence="2">MPI-CAGE-AT-0021</strain>
    </source>
</reference>
<evidence type="ECO:0000313" key="3">
    <source>
        <dbReference type="Proteomes" id="UP000717696"/>
    </source>
</evidence>
<dbReference type="OrthoDB" id="5095651at2759"/>
<feature type="region of interest" description="Disordered" evidence="1">
    <location>
        <begin position="59"/>
        <end position="92"/>
    </location>
</feature>
<evidence type="ECO:0000256" key="1">
    <source>
        <dbReference type="SAM" id="MobiDB-lite"/>
    </source>
</evidence>
<dbReference type="EMBL" id="JAGMUU010000033">
    <property type="protein sequence ID" value="KAH7118104.1"/>
    <property type="molecule type" value="Genomic_DNA"/>
</dbReference>
<dbReference type="Proteomes" id="UP000717696">
    <property type="component" value="Unassembled WGS sequence"/>
</dbReference>
<gene>
    <name evidence="2" type="ORF">B0J13DRAFT_200947</name>
</gene>
<feature type="compositionally biased region" description="Polar residues" evidence="1">
    <location>
        <begin position="79"/>
        <end position="92"/>
    </location>
</feature>
<accession>A0A9P9DFA5</accession>
<dbReference type="AlphaFoldDB" id="A0A9P9DFA5"/>
<proteinExistence type="predicted"/>
<organism evidence="2 3">
    <name type="scientific">Dactylonectria estremocensis</name>
    <dbReference type="NCBI Taxonomy" id="1079267"/>
    <lineage>
        <taxon>Eukaryota</taxon>
        <taxon>Fungi</taxon>
        <taxon>Dikarya</taxon>
        <taxon>Ascomycota</taxon>
        <taxon>Pezizomycotina</taxon>
        <taxon>Sordariomycetes</taxon>
        <taxon>Hypocreomycetidae</taxon>
        <taxon>Hypocreales</taxon>
        <taxon>Nectriaceae</taxon>
        <taxon>Dactylonectria</taxon>
    </lineage>
</organism>
<protein>
    <submittedName>
        <fullName evidence="2">Uncharacterized protein</fullName>
    </submittedName>
</protein>
<name>A0A9P9DFA5_9HYPO</name>
<comment type="caution">
    <text evidence="2">The sequence shown here is derived from an EMBL/GenBank/DDBJ whole genome shotgun (WGS) entry which is preliminary data.</text>
</comment>
<keyword evidence="3" id="KW-1185">Reference proteome</keyword>
<sequence length="183" mass="21603">MLLHRKSQKEGLTATLIKPGDFPDWEHEFLLQVDLLGLQQHLKRKIFLEEEPAFPDIRRRKYTKTTAAQRTIRSETPETEGTNSDDIQETTNGTWSLSDLTEQGQKSFQQDLSFHQLQEKSSERQRKSLRTLQDWIIRTVSPSYIRTCCQPRKSIYEWHYNLRARCGRSEADETRDARNTYLT</sequence>